<dbReference type="Gene3D" id="2.30.29.30">
    <property type="entry name" value="Pleckstrin-homology domain (PH domain)/Phosphotyrosine-binding domain (PTB)"/>
    <property type="match status" value="1"/>
</dbReference>
<evidence type="ECO:0000256" key="6">
    <source>
        <dbReference type="ARBA" id="ARBA00022837"/>
    </source>
</evidence>
<dbReference type="GO" id="GO:0005509">
    <property type="term" value="F:calcium ion binding"/>
    <property type="evidence" value="ECO:0007669"/>
    <property type="project" value="InterPro"/>
</dbReference>
<dbReference type="InterPro" id="IPR039504">
    <property type="entry name" value="PLC-delta3_EF-hand"/>
</dbReference>
<dbReference type="Gene3D" id="3.20.20.190">
    <property type="entry name" value="Phosphatidylinositol (PI) phosphodiesterase"/>
    <property type="match status" value="1"/>
</dbReference>
<evidence type="ECO:0000256" key="4">
    <source>
        <dbReference type="ARBA" id="ARBA00022737"/>
    </source>
</evidence>
<dbReference type="GO" id="GO:0035556">
    <property type="term" value="P:intracellular signal transduction"/>
    <property type="evidence" value="ECO:0007669"/>
    <property type="project" value="InterPro"/>
</dbReference>
<dbReference type="InterPro" id="IPR017946">
    <property type="entry name" value="PLC-like_Pdiesterase_TIM-brl"/>
</dbReference>
<evidence type="ECO:0000256" key="11">
    <source>
        <dbReference type="RuleBase" id="RU361133"/>
    </source>
</evidence>
<dbReference type="Pfam" id="PF00168">
    <property type="entry name" value="C2"/>
    <property type="match status" value="1"/>
</dbReference>
<evidence type="ECO:0000259" key="15">
    <source>
        <dbReference type="PROSITE" id="PS50008"/>
    </source>
</evidence>
<dbReference type="PANTHER" id="PTHR10336:SF210">
    <property type="entry name" value="1-PHOSPHATIDYLINOSITOL 4,5-BISPHOSPHATE PHOSPHODIESTERASE DELTA-1"/>
    <property type="match status" value="1"/>
</dbReference>
<evidence type="ECO:0000256" key="7">
    <source>
        <dbReference type="ARBA" id="ARBA00022963"/>
    </source>
</evidence>
<dbReference type="FunFam" id="2.30.29.30:FF:000088">
    <property type="entry name" value="Phosphoinositide phospholipase C"/>
    <property type="match status" value="1"/>
</dbReference>
<reference evidence="17" key="2">
    <citation type="submission" date="2004-02" db="EMBL/GenBank/DDBJ databases">
        <authorList>
            <consortium name="Genoscope"/>
            <consortium name="Whitehead Institute Centre for Genome Research"/>
        </authorList>
    </citation>
    <scope>NUCLEOTIDE SEQUENCE</scope>
</reference>
<dbReference type="SMART" id="SM00149">
    <property type="entry name" value="PLCYc"/>
    <property type="match status" value="1"/>
</dbReference>
<dbReference type="InterPro" id="IPR001711">
    <property type="entry name" value="PLipase_C_Pinositol-sp_Y"/>
</dbReference>
<feature type="domain" description="EF-hand" evidence="16">
    <location>
        <begin position="160"/>
        <end position="195"/>
    </location>
</feature>
<dbReference type="GO" id="GO:0016042">
    <property type="term" value="P:lipid catabolic process"/>
    <property type="evidence" value="ECO:0007669"/>
    <property type="project" value="UniProtKB-KW"/>
</dbReference>
<dbReference type="PROSITE" id="PS50004">
    <property type="entry name" value="C2"/>
    <property type="match status" value="1"/>
</dbReference>
<dbReference type="InterPro" id="IPR001849">
    <property type="entry name" value="PH_domain"/>
</dbReference>
<dbReference type="InterPro" id="IPR000909">
    <property type="entry name" value="PLipase_C_PInositol-sp_X_dom"/>
</dbReference>
<evidence type="ECO:0000256" key="9">
    <source>
        <dbReference type="ARBA" id="ARBA00023224"/>
    </source>
</evidence>
<dbReference type="CDD" id="cd13363">
    <property type="entry name" value="PH_PLC_delta"/>
    <property type="match status" value="1"/>
</dbReference>
<feature type="region of interest" description="Disordered" evidence="12">
    <location>
        <begin position="539"/>
        <end position="561"/>
    </location>
</feature>
<keyword evidence="9" id="KW-0807">Transducer</keyword>
<feature type="non-terminal residue" evidence="17">
    <location>
        <position position="1"/>
    </location>
</feature>
<dbReference type="PROSITE" id="PS00018">
    <property type="entry name" value="EF_HAND_1"/>
    <property type="match status" value="1"/>
</dbReference>
<dbReference type="FunFam" id="3.20.20.190:FF:000084">
    <property type="match status" value="1"/>
</dbReference>
<evidence type="ECO:0000256" key="3">
    <source>
        <dbReference type="ARBA" id="ARBA00022723"/>
    </source>
</evidence>
<dbReference type="PROSITE" id="PS50008">
    <property type="entry name" value="PIPLC_Y_DOMAIN"/>
    <property type="match status" value="1"/>
</dbReference>
<dbReference type="PRINTS" id="PR00390">
    <property type="entry name" value="PHPHLIPASEC"/>
</dbReference>
<feature type="domain" description="PI-PLC Y-box" evidence="15">
    <location>
        <begin position="431"/>
        <end position="512"/>
    </location>
</feature>
<dbReference type="SUPFAM" id="SSF49562">
    <property type="entry name" value="C2 domain (Calcium/lipid-binding domain, CaLB)"/>
    <property type="match status" value="1"/>
</dbReference>
<dbReference type="SUPFAM" id="SSF50729">
    <property type="entry name" value="PH domain-like"/>
    <property type="match status" value="1"/>
</dbReference>
<dbReference type="InterPro" id="IPR002048">
    <property type="entry name" value="EF_hand_dom"/>
</dbReference>
<dbReference type="SMART" id="SM00233">
    <property type="entry name" value="PH"/>
    <property type="match status" value="1"/>
</dbReference>
<dbReference type="PROSITE" id="PS50003">
    <property type="entry name" value="PH_DOMAIN"/>
    <property type="match status" value="1"/>
</dbReference>
<reference evidence="17" key="1">
    <citation type="journal article" date="2004" name="Nature">
        <title>Genome duplication in the teleost fish Tetraodon nigroviridis reveals the early vertebrate proto-karyotype.</title>
        <authorList>
            <person name="Jaillon O."/>
            <person name="Aury J.-M."/>
            <person name="Brunet F."/>
            <person name="Petit J.-L."/>
            <person name="Stange-Thomann N."/>
            <person name="Mauceli E."/>
            <person name="Bouneau L."/>
            <person name="Fischer C."/>
            <person name="Ozouf-Costaz C."/>
            <person name="Bernot A."/>
            <person name="Nicaud S."/>
            <person name="Jaffe D."/>
            <person name="Fisher S."/>
            <person name="Lutfalla G."/>
            <person name="Dossat C."/>
            <person name="Segurens B."/>
            <person name="Dasilva C."/>
            <person name="Salanoubat M."/>
            <person name="Levy M."/>
            <person name="Boudet N."/>
            <person name="Castellano S."/>
            <person name="Anthouard V."/>
            <person name="Jubin C."/>
            <person name="Castelli V."/>
            <person name="Katinka M."/>
            <person name="Vacherie B."/>
            <person name="Biemont C."/>
            <person name="Skalli Z."/>
            <person name="Cattolico L."/>
            <person name="Poulain J."/>
            <person name="De Berardinis V."/>
            <person name="Cruaud C."/>
            <person name="Duprat S."/>
            <person name="Brottier P."/>
            <person name="Coutanceau J.-P."/>
            <person name="Gouzy J."/>
            <person name="Parra G."/>
            <person name="Lardier G."/>
            <person name="Chapple C."/>
            <person name="McKernan K.J."/>
            <person name="McEwan P."/>
            <person name="Bosak S."/>
            <person name="Kellis M."/>
            <person name="Volff J.-N."/>
            <person name="Guigo R."/>
            <person name="Zody M.C."/>
            <person name="Mesirov J."/>
            <person name="Lindblad-Toh K."/>
            <person name="Birren B."/>
            <person name="Nusbaum C."/>
            <person name="Kahn D."/>
            <person name="Robinson-Rechavi M."/>
            <person name="Laudet V."/>
            <person name="Schachter V."/>
            <person name="Quetier F."/>
            <person name="Saurin W."/>
            <person name="Scarpelli C."/>
            <person name="Wincker P."/>
            <person name="Lander E.S."/>
            <person name="Weissenbach J."/>
            <person name="Roest Crollius H."/>
        </authorList>
    </citation>
    <scope>NUCLEOTIDE SEQUENCE [LARGE SCALE GENOMIC DNA]</scope>
</reference>
<dbReference type="InterPro" id="IPR011992">
    <property type="entry name" value="EF-hand-dom_pair"/>
</dbReference>
<evidence type="ECO:0000256" key="8">
    <source>
        <dbReference type="ARBA" id="ARBA00023098"/>
    </source>
</evidence>
<dbReference type="Pfam" id="PF00388">
    <property type="entry name" value="PI-PLC-X"/>
    <property type="match status" value="1"/>
</dbReference>
<name>Q4S530_TETNG</name>
<keyword evidence="4" id="KW-0677">Repeat</keyword>
<dbReference type="OrthoDB" id="269822at2759"/>
<dbReference type="InterPro" id="IPR011993">
    <property type="entry name" value="PH-like_dom_sf"/>
</dbReference>
<dbReference type="Pfam" id="PF14788">
    <property type="entry name" value="EF-hand_10"/>
    <property type="match status" value="1"/>
</dbReference>
<evidence type="ECO:0000259" key="16">
    <source>
        <dbReference type="PROSITE" id="PS50222"/>
    </source>
</evidence>
<keyword evidence="5 11" id="KW-0378">Hydrolase</keyword>
<evidence type="ECO:0000256" key="12">
    <source>
        <dbReference type="SAM" id="MobiDB-lite"/>
    </source>
</evidence>
<dbReference type="Gene3D" id="1.10.238.10">
    <property type="entry name" value="EF-hand"/>
    <property type="match status" value="1"/>
</dbReference>
<evidence type="ECO:0000256" key="1">
    <source>
        <dbReference type="ARBA" id="ARBA00001913"/>
    </source>
</evidence>
<dbReference type="InterPro" id="IPR035892">
    <property type="entry name" value="C2_domain_sf"/>
</dbReference>
<keyword evidence="6" id="KW-0106">Calcium</keyword>
<evidence type="ECO:0000313" key="17">
    <source>
        <dbReference type="EMBL" id="CAG04252.1"/>
    </source>
</evidence>
<sequence>MPCLHKRPKRSEEEERAFQEHVKKVAQENGKRLGLEGDADVQFLLQGGELVKVRSTTWKKMRFFKLQEDCKTIWHESHKRFNRDQTFSIDEIDSLRLGRQSEGLNKHTHPVDEDQCFSIIFKGRKKNLDLMAPNGEVARKWVNGMEKIINNMRNLSHVQKSEHWIINCMRKADKNEDNKMNLKELKHFLRQINIEVNDVYAEELFKQSTNKHMTKDGFLMYLHQDEGYILNPAHKHQYQDMRQPLNHYFISSSHNTYLMEDQLKGPSSTEAYINTDEECRCVELDCWDGPNGEPIIYHGYTITSKVLFRDVIKAIKDYAFKTSQYPVILSLENHCSVDQQKLMAHHLISILGDALLTAPLGKSLPSEFPSPEDLKGRFLIKGKRLNKLEDAFNNTLIEDGTVSEEDEAADCKENGQKAKTKKSKIKLAKELSDIVIYCKSVHFSSFEHARENQAFYEMSSFKESKAFSLAETSATAFMHHNMDKLSRIYPAGSRTDSSNYNPVPMWNVGCQIGTVHARILQGSEASNVGFHPLCPSAFPPSGPQLPDSLQRNADQPGPLPAKRLWRLHPQTRIYEKPVLPVRSQQADQGALAQEDDFSRHGEMNPSPPFGVSSQHLLLPPLISCARLAGESTPTPTIFDKRVSTQQVISAQQLPKLNKDKQKSIVDPLVRVELYGVPADNASKETHHISNNGFNPMWNQRFQFDIHVPELVMVRFVVEDYDATSQNDLIGQYCLPLTSIQNGYRHVPILTKRGDVISSAGLFLNLML</sequence>
<evidence type="ECO:0000259" key="13">
    <source>
        <dbReference type="PROSITE" id="PS50003"/>
    </source>
</evidence>
<comment type="catalytic activity">
    <reaction evidence="10">
        <text>a 1,2-diacyl-sn-glycero-3-phospho-(1D-myo-inositol-4,5-bisphosphate) + H2O = 1D-myo-inositol 1,4,5-trisphosphate + a 1,2-diacyl-sn-glycerol + H(+)</text>
        <dbReference type="Rhea" id="RHEA:33179"/>
        <dbReference type="ChEBI" id="CHEBI:15377"/>
        <dbReference type="ChEBI" id="CHEBI:15378"/>
        <dbReference type="ChEBI" id="CHEBI:17815"/>
        <dbReference type="ChEBI" id="CHEBI:58456"/>
        <dbReference type="ChEBI" id="CHEBI:203600"/>
        <dbReference type="EC" id="3.1.4.11"/>
    </reaction>
    <physiologicalReaction direction="left-to-right" evidence="10">
        <dbReference type="Rhea" id="RHEA:33180"/>
    </physiologicalReaction>
</comment>
<keyword evidence="8 11" id="KW-0443">Lipid metabolism</keyword>
<comment type="caution">
    <text evidence="17">The sequence shown here is derived from an EMBL/GenBank/DDBJ whole genome shotgun (WGS) entry which is preliminary data.</text>
</comment>
<accession>Q4S530</accession>
<gene>
    <name evidence="17" type="ORF">GSTENG00023915001</name>
</gene>
<dbReference type="FunFam" id="2.60.40.150:FF:000058">
    <property type="entry name" value="Phosphoinositide phospholipase C"/>
    <property type="match status" value="1"/>
</dbReference>
<keyword evidence="7 11" id="KW-0442">Lipid degradation</keyword>
<dbReference type="PANTHER" id="PTHR10336">
    <property type="entry name" value="PHOSPHOINOSITIDE-SPECIFIC PHOSPHOLIPASE C FAMILY PROTEIN"/>
    <property type="match status" value="1"/>
</dbReference>
<dbReference type="AlphaFoldDB" id="Q4S530"/>
<dbReference type="PROSITE" id="PS50222">
    <property type="entry name" value="EF_HAND_2"/>
    <property type="match status" value="1"/>
</dbReference>
<evidence type="ECO:0000259" key="14">
    <source>
        <dbReference type="PROSITE" id="PS50004"/>
    </source>
</evidence>
<proteinExistence type="predicted"/>
<organism evidence="17">
    <name type="scientific">Tetraodon nigroviridis</name>
    <name type="common">Spotted green pufferfish</name>
    <name type="synonym">Chelonodon nigroviridis</name>
    <dbReference type="NCBI Taxonomy" id="99883"/>
    <lineage>
        <taxon>Eukaryota</taxon>
        <taxon>Metazoa</taxon>
        <taxon>Chordata</taxon>
        <taxon>Craniata</taxon>
        <taxon>Vertebrata</taxon>
        <taxon>Euteleostomi</taxon>
        <taxon>Actinopterygii</taxon>
        <taxon>Neopterygii</taxon>
        <taxon>Teleostei</taxon>
        <taxon>Neoteleostei</taxon>
        <taxon>Acanthomorphata</taxon>
        <taxon>Eupercaria</taxon>
        <taxon>Tetraodontiformes</taxon>
        <taxon>Tetradontoidea</taxon>
        <taxon>Tetraodontidae</taxon>
        <taxon>Tetraodon</taxon>
    </lineage>
</organism>
<feature type="region of interest" description="Disordered" evidence="12">
    <location>
        <begin position="582"/>
        <end position="608"/>
    </location>
</feature>
<evidence type="ECO:0000256" key="2">
    <source>
        <dbReference type="ARBA" id="ARBA00012368"/>
    </source>
</evidence>
<dbReference type="SMART" id="SM00239">
    <property type="entry name" value="C2"/>
    <property type="match status" value="1"/>
</dbReference>
<dbReference type="Pfam" id="PF00387">
    <property type="entry name" value="PI-PLC-Y"/>
    <property type="match status" value="1"/>
</dbReference>
<dbReference type="Gene3D" id="2.60.40.150">
    <property type="entry name" value="C2 domain"/>
    <property type="match status" value="1"/>
</dbReference>
<dbReference type="EMBL" id="CAAE01014737">
    <property type="protein sequence ID" value="CAG04252.1"/>
    <property type="molecule type" value="Genomic_DNA"/>
</dbReference>
<dbReference type="Pfam" id="PF16457">
    <property type="entry name" value="PH_12"/>
    <property type="match status" value="1"/>
</dbReference>
<dbReference type="SUPFAM" id="SSF51695">
    <property type="entry name" value="PLC-like phosphodiesterases"/>
    <property type="match status" value="1"/>
</dbReference>
<dbReference type="SUPFAM" id="SSF47473">
    <property type="entry name" value="EF-hand"/>
    <property type="match status" value="1"/>
</dbReference>
<dbReference type="CDD" id="cd00275">
    <property type="entry name" value="C2_PLC_like"/>
    <property type="match status" value="1"/>
</dbReference>
<dbReference type="GO" id="GO:0005886">
    <property type="term" value="C:plasma membrane"/>
    <property type="evidence" value="ECO:0007669"/>
    <property type="project" value="TreeGrafter"/>
</dbReference>
<keyword evidence="3" id="KW-0479">Metal-binding</keyword>
<dbReference type="InterPro" id="IPR018247">
    <property type="entry name" value="EF_Hand_1_Ca_BS"/>
</dbReference>
<dbReference type="SMART" id="SM00148">
    <property type="entry name" value="PLCXc"/>
    <property type="match status" value="1"/>
</dbReference>
<dbReference type="PROSITE" id="PS50007">
    <property type="entry name" value="PIPLC_X_DOMAIN"/>
    <property type="match status" value="1"/>
</dbReference>
<comment type="cofactor">
    <cofactor evidence="1">
        <name>Ca(2+)</name>
        <dbReference type="ChEBI" id="CHEBI:29108"/>
    </cofactor>
</comment>
<feature type="domain" description="C2" evidence="14">
    <location>
        <begin position="623"/>
        <end position="750"/>
    </location>
</feature>
<evidence type="ECO:0000256" key="5">
    <source>
        <dbReference type="ARBA" id="ARBA00022801"/>
    </source>
</evidence>
<feature type="domain" description="PH" evidence="13">
    <location>
        <begin position="43"/>
        <end position="150"/>
    </location>
</feature>
<dbReference type="EC" id="3.1.4.11" evidence="2 11"/>
<dbReference type="InterPro" id="IPR000008">
    <property type="entry name" value="C2_dom"/>
</dbReference>
<dbReference type="InterPro" id="IPR001192">
    <property type="entry name" value="PI-PLC_fam"/>
</dbReference>
<protein>
    <recommendedName>
        <fullName evidence="2 11">Phosphoinositide phospholipase C</fullName>
        <ecNumber evidence="2 11">3.1.4.11</ecNumber>
    </recommendedName>
</protein>
<dbReference type="KEGG" id="tng:GSTEN00023915G001"/>
<dbReference type="GO" id="GO:0004435">
    <property type="term" value="F:phosphatidylinositol-4,5-bisphosphate phospholipase C activity"/>
    <property type="evidence" value="ECO:0007669"/>
    <property type="project" value="UniProtKB-EC"/>
</dbReference>
<evidence type="ECO:0000256" key="10">
    <source>
        <dbReference type="ARBA" id="ARBA00023674"/>
    </source>
</evidence>